<keyword evidence="6 7" id="KW-0472">Membrane</keyword>
<dbReference type="InterPro" id="IPR011701">
    <property type="entry name" value="MFS"/>
</dbReference>
<name>A0A976RRW0_9LACO</name>
<evidence type="ECO:0000256" key="3">
    <source>
        <dbReference type="ARBA" id="ARBA00022475"/>
    </source>
</evidence>
<dbReference type="CDD" id="cd17502">
    <property type="entry name" value="MFS_Azr1_MDR_like"/>
    <property type="match status" value="1"/>
</dbReference>
<dbReference type="GO" id="GO:0022857">
    <property type="term" value="F:transmembrane transporter activity"/>
    <property type="evidence" value="ECO:0007669"/>
    <property type="project" value="InterPro"/>
</dbReference>
<feature type="transmembrane region" description="Helical" evidence="7">
    <location>
        <begin position="48"/>
        <end position="67"/>
    </location>
</feature>
<dbReference type="KEGG" id="lbe:MOO44_07710"/>
<sequence>MNNLDNNETNRLIVTIALFMGTFLSAIEGTIVSTAMPTIVGELKGVSLMNWVFSIYLLTSSIATPIYGKLSDQIGRKRVLMSGLGVFTIGSLLSGLATSMPSLIIWRAIQGIGAGVILPVAYAIIADIYPFAKRSKVIGLNGAAWGISAVIAPLFGGFIVDTFNWRWIFFLNVPIGLIIMGMIMLALESDSERKHANIDYLGIVYLVVIILSIMFMIQLIGDRQVRLSRIAFWFVALFVSFILFIRHEHSFPEPIIPMGMFRHRSFVAQNLVTFFISGFVMCIEVYVPNWIQGLMGMKASMAGLAITPSSILWFGGSIISGWLIIRLHSRDVTTVGICLVLAGAIGFIMMPQTASFNRLVLVASVCGLGFGIATTNPTVVIQDKVKDENVGAATSFNVLCRTLGQTMFIVIFGIFMNTSLRVGTLQVSGTSVKMINKLMNPEAAETLPAKLIPNLKDILYNALHNVFLVGFIIVGLALIINVFYRKKDVA</sequence>
<feature type="transmembrane region" description="Helical" evidence="7">
    <location>
        <begin position="299"/>
        <end position="325"/>
    </location>
</feature>
<feature type="transmembrane region" description="Helical" evidence="7">
    <location>
        <begin position="332"/>
        <end position="350"/>
    </location>
</feature>
<dbReference type="PANTHER" id="PTHR23501">
    <property type="entry name" value="MAJOR FACILITATOR SUPERFAMILY"/>
    <property type="match status" value="1"/>
</dbReference>
<evidence type="ECO:0000256" key="4">
    <source>
        <dbReference type="ARBA" id="ARBA00022692"/>
    </source>
</evidence>
<dbReference type="Gene3D" id="1.20.1720.10">
    <property type="entry name" value="Multidrug resistance protein D"/>
    <property type="match status" value="1"/>
</dbReference>
<keyword evidence="5 7" id="KW-1133">Transmembrane helix</keyword>
<dbReference type="FunFam" id="1.20.1720.10:FF:000004">
    <property type="entry name" value="EmrB/QacA family drug resistance transporter"/>
    <property type="match status" value="1"/>
</dbReference>
<keyword evidence="2" id="KW-0813">Transport</keyword>
<feature type="transmembrane region" description="Helical" evidence="7">
    <location>
        <begin position="137"/>
        <end position="159"/>
    </location>
</feature>
<dbReference type="PROSITE" id="PS50850">
    <property type="entry name" value="MFS"/>
    <property type="match status" value="1"/>
</dbReference>
<dbReference type="InterPro" id="IPR020846">
    <property type="entry name" value="MFS_dom"/>
</dbReference>
<evidence type="ECO:0000256" key="7">
    <source>
        <dbReference type="SAM" id="Phobius"/>
    </source>
</evidence>
<dbReference type="Proteomes" id="UP000831181">
    <property type="component" value="Chromosome"/>
</dbReference>
<reference evidence="9" key="1">
    <citation type="journal article" date="2022" name="Int. J. Syst. Evol. Microbiol.">
        <title>Apilactobacillus apisilvae sp. nov., Nicolia spurrieriana gen. nov. sp. nov., Bombilactobacillus folatiphilus sp. nov. and Bombilactobacillus thymidiniphilus sp. nov., four new lactic acid bacterial isolates from stingless bees Tetragonula carbonaria and Austroplebeia australis.</title>
        <authorList>
            <person name="Oliphant S.A."/>
            <person name="Watson-Haigh N.S."/>
            <person name="Sumby K.M."/>
            <person name="Gardner J."/>
            <person name="Groom S."/>
            <person name="Jiranek V."/>
        </authorList>
    </citation>
    <scope>NUCLEOTIDE SEQUENCE</scope>
    <source>
        <strain evidence="9">SGEP1_A5</strain>
    </source>
</reference>
<feature type="transmembrane region" description="Helical" evidence="7">
    <location>
        <begin position="356"/>
        <end position="375"/>
    </location>
</feature>
<feature type="transmembrane region" description="Helical" evidence="7">
    <location>
        <begin position="266"/>
        <end position="287"/>
    </location>
</feature>
<keyword evidence="3" id="KW-1003">Cell membrane</keyword>
<accession>A0A976RRW0</accession>
<evidence type="ECO:0000256" key="1">
    <source>
        <dbReference type="ARBA" id="ARBA00004651"/>
    </source>
</evidence>
<dbReference type="RefSeq" id="WP_260116560.1">
    <property type="nucleotide sequence ID" value="NZ_CP093361.1"/>
</dbReference>
<keyword evidence="10" id="KW-1185">Reference proteome</keyword>
<evidence type="ECO:0000256" key="2">
    <source>
        <dbReference type="ARBA" id="ARBA00022448"/>
    </source>
</evidence>
<comment type="subcellular location">
    <subcellularLocation>
        <location evidence="1">Cell membrane</location>
        <topology evidence="1">Multi-pass membrane protein</topology>
    </subcellularLocation>
</comment>
<dbReference type="AlphaFoldDB" id="A0A976RRW0"/>
<dbReference type="Gene3D" id="1.20.1250.20">
    <property type="entry name" value="MFS general substrate transporter like domains"/>
    <property type="match status" value="1"/>
</dbReference>
<evidence type="ECO:0000256" key="6">
    <source>
        <dbReference type="ARBA" id="ARBA00023136"/>
    </source>
</evidence>
<dbReference type="InterPro" id="IPR036259">
    <property type="entry name" value="MFS_trans_sf"/>
</dbReference>
<dbReference type="Pfam" id="PF07690">
    <property type="entry name" value="MFS_1"/>
    <property type="match status" value="1"/>
</dbReference>
<keyword evidence="4 7" id="KW-0812">Transmembrane</keyword>
<feature type="transmembrane region" description="Helical" evidence="7">
    <location>
        <begin position="12"/>
        <end position="36"/>
    </location>
</feature>
<feature type="transmembrane region" description="Helical" evidence="7">
    <location>
        <begin position="227"/>
        <end position="245"/>
    </location>
</feature>
<proteinExistence type="predicted"/>
<dbReference type="EMBL" id="CP093361">
    <property type="protein sequence ID" value="UQS86757.1"/>
    <property type="molecule type" value="Genomic_DNA"/>
</dbReference>
<dbReference type="SUPFAM" id="SSF103473">
    <property type="entry name" value="MFS general substrate transporter"/>
    <property type="match status" value="1"/>
</dbReference>
<evidence type="ECO:0000259" key="8">
    <source>
        <dbReference type="PROSITE" id="PS50850"/>
    </source>
</evidence>
<feature type="transmembrane region" description="Helical" evidence="7">
    <location>
        <begin position="396"/>
        <end position="416"/>
    </location>
</feature>
<feature type="transmembrane region" description="Helical" evidence="7">
    <location>
        <begin position="165"/>
        <end position="187"/>
    </location>
</feature>
<feature type="domain" description="Major facilitator superfamily (MFS) profile" evidence="8">
    <location>
        <begin position="14"/>
        <end position="489"/>
    </location>
</feature>
<dbReference type="PANTHER" id="PTHR23501:SF191">
    <property type="entry name" value="VACUOLAR BASIC AMINO ACID TRANSPORTER 4"/>
    <property type="match status" value="1"/>
</dbReference>
<organism evidence="9 10">
    <name type="scientific">Nicoliella spurrieriana</name>
    <dbReference type="NCBI Taxonomy" id="2925830"/>
    <lineage>
        <taxon>Bacteria</taxon>
        <taxon>Bacillati</taxon>
        <taxon>Bacillota</taxon>
        <taxon>Bacilli</taxon>
        <taxon>Lactobacillales</taxon>
        <taxon>Lactobacillaceae</taxon>
        <taxon>Nicoliella</taxon>
    </lineage>
</organism>
<dbReference type="GO" id="GO:0005886">
    <property type="term" value="C:plasma membrane"/>
    <property type="evidence" value="ECO:0007669"/>
    <property type="project" value="UniProtKB-SubCell"/>
</dbReference>
<feature type="transmembrane region" description="Helical" evidence="7">
    <location>
        <begin position="79"/>
        <end position="98"/>
    </location>
</feature>
<feature type="transmembrane region" description="Helical" evidence="7">
    <location>
        <begin position="199"/>
        <end position="221"/>
    </location>
</feature>
<protein>
    <submittedName>
        <fullName evidence="9">MFS transporter</fullName>
    </submittedName>
</protein>
<evidence type="ECO:0000256" key="5">
    <source>
        <dbReference type="ARBA" id="ARBA00022989"/>
    </source>
</evidence>
<evidence type="ECO:0000313" key="10">
    <source>
        <dbReference type="Proteomes" id="UP000831181"/>
    </source>
</evidence>
<gene>
    <name evidence="9" type="ORF">MOO44_07710</name>
</gene>
<feature type="transmembrane region" description="Helical" evidence="7">
    <location>
        <begin position="462"/>
        <end position="484"/>
    </location>
</feature>
<evidence type="ECO:0000313" key="9">
    <source>
        <dbReference type="EMBL" id="UQS86757.1"/>
    </source>
</evidence>
<feature type="transmembrane region" description="Helical" evidence="7">
    <location>
        <begin position="104"/>
        <end position="125"/>
    </location>
</feature>